<dbReference type="Proteomes" id="UP000289856">
    <property type="component" value="Chromosome"/>
</dbReference>
<evidence type="ECO:0000313" key="2">
    <source>
        <dbReference type="EMBL" id="BBI34036.1"/>
    </source>
</evidence>
<accession>A0A3T1D7H4</accession>
<sequence length="352" mass="41841">MKKIVIRRLHSLSRKSKKKSRLAKRRRIIFVVLAHAQEDILAKQIQNIRYYNPESNIVLYNSSGNPKYGQNIKDMMICPYQRGPLSWGRTGCVLYDVIRWLKEINTDYDYLVYIDSDVLFLKRGLEAYLDEMMLGFDTMGVNMHVEYGPGEWIPGQMMWQEWPQWQELFQTTYLAGMFANGQVYRRELINRMYDGIDTMRLEALFQTTEVIAIEEILHATLAVRSGGRFRSFPESVAEYIRYKPPLSLDDIQAAEQTESVFFVHPVLRDSEDPARIWSERLLENKMAEAARNMPRKKKITIRRKKRHLSKSRRIKRAVRLKRNIKGRQPMWELSKKRVKEKRERFASRRKKL</sequence>
<dbReference type="AlphaFoldDB" id="A0A3T1D7H4"/>
<evidence type="ECO:0008006" key="4">
    <source>
        <dbReference type="Google" id="ProtNLM"/>
    </source>
</evidence>
<name>A0A3T1D7H4_9BACL</name>
<dbReference type="EMBL" id="AP019400">
    <property type="protein sequence ID" value="BBI34036.1"/>
    <property type="molecule type" value="Genomic_DNA"/>
</dbReference>
<dbReference type="OrthoDB" id="9801954at2"/>
<dbReference type="SUPFAM" id="SSF53448">
    <property type="entry name" value="Nucleotide-diphospho-sugar transferases"/>
    <property type="match status" value="1"/>
</dbReference>
<gene>
    <name evidence="2" type="ORF">KCTCHS21_34350</name>
</gene>
<protein>
    <recommendedName>
        <fullName evidence="4">Nucleotide-diphospho-sugar transferase domain-containing protein</fullName>
    </recommendedName>
</protein>
<dbReference type="KEGG" id="cohn:KCTCHS21_34350"/>
<evidence type="ECO:0000313" key="3">
    <source>
        <dbReference type="Proteomes" id="UP000289856"/>
    </source>
</evidence>
<feature type="region of interest" description="Disordered" evidence="1">
    <location>
        <begin position="332"/>
        <end position="352"/>
    </location>
</feature>
<reference evidence="2 3" key="1">
    <citation type="submission" date="2019-01" db="EMBL/GenBank/DDBJ databases">
        <title>Complete genome sequence of Cohnella hallensis HS21 isolated from Korean fir (Abies koreana) rhizospheric soil.</title>
        <authorList>
            <person name="Jiang L."/>
            <person name="Kang S.W."/>
            <person name="Kim S."/>
            <person name="Jung J."/>
            <person name="Kim C.Y."/>
            <person name="Kim D.H."/>
            <person name="Kim S.W."/>
            <person name="Lee J."/>
        </authorList>
    </citation>
    <scope>NUCLEOTIDE SEQUENCE [LARGE SCALE GENOMIC DNA]</scope>
    <source>
        <strain evidence="2 3">HS21</strain>
    </source>
</reference>
<organism evidence="2 3">
    <name type="scientific">Cohnella abietis</name>
    <dbReference type="NCBI Taxonomy" id="2507935"/>
    <lineage>
        <taxon>Bacteria</taxon>
        <taxon>Bacillati</taxon>
        <taxon>Bacillota</taxon>
        <taxon>Bacilli</taxon>
        <taxon>Bacillales</taxon>
        <taxon>Paenibacillaceae</taxon>
        <taxon>Cohnella</taxon>
    </lineage>
</organism>
<evidence type="ECO:0000256" key="1">
    <source>
        <dbReference type="SAM" id="MobiDB-lite"/>
    </source>
</evidence>
<dbReference type="InterPro" id="IPR029044">
    <property type="entry name" value="Nucleotide-diphossugar_trans"/>
</dbReference>
<keyword evidence="3" id="KW-1185">Reference proteome</keyword>
<proteinExistence type="predicted"/>
<dbReference type="RefSeq" id="WP_130610712.1">
    <property type="nucleotide sequence ID" value="NZ_AP019400.1"/>
</dbReference>